<proteinExistence type="predicted"/>
<keyword evidence="4" id="KW-0479">Metal-binding</keyword>
<dbReference type="GO" id="GO:0000049">
    <property type="term" value="F:tRNA binding"/>
    <property type="evidence" value="ECO:0007669"/>
    <property type="project" value="TreeGrafter"/>
</dbReference>
<evidence type="ECO:0000256" key="1">
    <source>
        <dbReference type="ARBA" id="ARBA00001946"/>
    </source>
</evidence>
<dbReference type="Gene3D" id="1.10.3090.10">
    <property type="entry name" value="cca-adding enzyme, domain 2"/>
    <property type="match status" value="1"/>
</dbReference>
<dbReference type="GO" id="GO:1990180">
    <property type="term" value="P:mitochondrial tRNA 3'-end processing"/>
    <property type="evidence" value="ECO:0007669"/>
    <property type="project" value="TreeGrafter"/>
</dbReference>
<dbReference type="InterPro" id="IPR050264">
    <property type="entry name" value="Bact_CCA-adding_enz_type3_sf"/>
</dbReference>
<keyword evidence="3 7" id="KW-0548">Nucleotidyltransferase</keyword>
<dbReference type="EMBL" id="MU825404">
    <property type="protein sequence ID" value="KAJ7391949.1"/>
    <property type="molecule type" value="Genomic_DNA"/>
</dbReference>
<feature type="domain" description="tRNA nucleotidyltransferase/poly(A) polymerase RNA and SrmB- binding" evidence="6">
    <location>
        <begin position="50"/>
        <end position="99"/>
    </location>
</feature>
<dbReference type="Pfam" id="PF12627">
    <property type="entry name" value="PolyA_pol_RNAbd"/>
    <property type="match status" value="1"/>
</dbReference>
<dbReference type="EC" id="2.7.7.72" evidence="7"/>
<evidence type="ECO:0000259" key="6">
    <source>
        <dbReference type="Pfam" id="PF12627"/>
    </source>
</evidence>
<dbReference type="GO" id="GO:0001680">
    <property type="term" value="P:tRNA 3'-terminal CCA addition"/>
    <property type="evidence" value="ECO:0007669"/>
    <property type="project" value="TreeGrafter"/>
</dbReference>
<dbReference type="PANTHER" id="PTHR46173">
    <property type="entry name" value="CCA TRNA NUCLEOTIDYLTRANSFERASE 1, MITOCHONDRIAL"/>
    <property type="match status" value="1"/>
</dbReference>
<dbReference type="Proteomes" id="UP001163046">
    <property type="component" value="Unassembled WGS sequence"/>
</dbReference>
<evidence type="ECO:0000256" key="5">
    <source>
        <dbReference type="ARBA" id="ARBA00022842"/>
    </source>
</evidence>
<dbReference type="InterPro" id="IPR032828">
    <property type="entry name" value="PolyA_RNA-bd"/>
</dbReference>
<dbReference type="OrthoDB" id="445712at2759"/>
<evidence type="ECO:0000313" key="7">
    <source>
        <dbReference type="EMBL" id="KAJ7391949.1"/>
    </source>
</evidence>
<dbReference type="SUPFAM" id="SSF81891">
    <property type="entry name" value="Poly A polymerase C-terminal region-like"/>
    <property type="match status" value="1"/>
</dbReference>
<organism evidence="7 8">
    <name type="scientific">Desmophyllum pertusum</name>
    <dbReference type="NCBI Taxonomy" id="174260"/>
    <lineage>
        <taxon>Eukaryota</taxon>
        <taxon>Metazoa</taxon>
        <taxon>Cnidaria</taxon>
        <taxon>Anthozoa</taxon>
        <taxon>Hexacorallia</taxon>
        <taxon>Scleractinia</taxon>
        <taxon>Caryophylliina</taxon>
        <taxon>Caryophylliidae</taxon>
        <taxon>Desmophyllum</taxon>
    </lineage>
</organism>
<dbReference type="PANTHER" id="PTHR46173:SF1">
    <property type="entry name" value="CCA TRNA NUCLEOTIDYLTRANSFERASE 1, MITOCHONDRIAL"/>
    <property type="match status" value="1"/>
</dbReference>
<comment type="cofactor">
    <cofactor evidence="1">
        <name>Mg(2+)</name>
        <dbReference type="ChEBI" id="CHEBI:18420"/>
    </cofactor>
</comment>
<keyword evidence="5" id="KW-0460">Magnesium</keyword>
<evidence type="ECO:0000256" key="2">
    <source>
        <dbReference type="ARBA" id="ARBA00022694"/>
    </source>
</evidence>
<sequence>MTILVDGKICPKRLVRFVGDPRLRIQEDYLRILRYFRFCGRISLEADNHDQTTLNVIGECSDGLKKVAVERIWMEVSKILTGNYTPSLLHRMYELNVSQSIGLPDYSKESMQELTRAWNEHKIHPLQPETLLCSLVKTGKEAEDLAKQWKLSNAEKALGKFTTEHRQTKPHEHVLKPYQDMIVSAPNEQTRSLIKSHVVELLHYQGRHDHAQEIDVWRIPVFPITGGHLKKLGVKPGPEFGKMLTKLKEVWKDGYFTASESDLLEKAKMFKDG</sequence>
<dbReference type="AlphaFoldDB" id="A0A9X0DBG4"/>
<evidence type="ECO:0000313" key="8">
    <source>
        <dbReference type="Proteomes" id="UP001163046"/>
    </source>
</evidence>
<accession>A0A9X0DBG4</accession>
<protein>
    <submittedName>
        <fullName evidence="7">CCA tRNA nucleotidyltransferase 1, mitochondrial</fullName>
        <ecNumber evidence="7">2.7.7.72</ecNumber>
    </submittedName>
</protein>
<evidence type="ECO:0000256" key="3">
    <source>
        <dbReference type="ARBA" id="ARBA00022695"/>
    </source>
</evidence>
<keyword evidence="2" id="KW-0819">tRNA processing</keyword>
<dbReference type="GO" id="GO:0005739">
    <property type="term" value="C:mitochondrion"/>
    <property type="evidence" value="ECO:0007669"/>
    <property type="project" value="TreeGrafter"/>
</dbReference>
<comment type="caution">
    <text evidence="7">The sequence shown here is derived from an EMBL/GenBank/DDBJ whole genome shotgun (WGS) entry which is preliminary data.</text>
</comment>
<evidence type="ECO:0000256" key="4">
    <source>
        <dbReference type="ARBA" id="ARBA00022723"/>
    </source>
</evidence>
<dbReference type="GO" id="GO:0046872">
    <property type="term" value="F:metal ion binding"/>
    <property type="evidence" value="ECO:0007669"/>
    <property type="project" value="UniProtKB-KW"/>
</dbReference>
<keyword evidence="8" id="KW-1185">Reference proteome</keyword>
<gene>
    <name evidence="7" type="primary">TRNT1</name>
    <name evidence="7" type="ORF">OS493_016256</name>
</gene>
<dbReference type="GO" id="GO:0004810">
    <property type="term" value="F:CCA tRNA nucleotidyltransferase activity"/>
    <property type="evidence" value="ECO:0007669"/>
    <property type="project" value="UniProtKB-EC"/>
</dbReference>
<name>A0A9X0DBG4_9CNID</name>
<reference evidence="7" key="1">
    <citation type="submission" date="2023-01" db="EMBL/GenBank/DDBJ databases">
        <title>Genome assembly of the deep-sea coral Lophelia pertusa.</title>
        <authorList>
            <person name="Herrera S."/>
            <person name="Cordes E."/>
        </authorList>
    </citation>
    <scope>NUCLEOTIDE SEQUENCE</scope>
    <source>
        <strain evidence="7">USNM1676648</strain>
        <tissue evidence="7">Polyp</tissue>
    </source>
</reference>
<keyword evidence="7" id="KW-0808">Transferase</keyword>